<dbReference type="Proteomes" id="UP000007397">
    <property type="component" value="Chromosome"/>
</dbReference>
<dbReference type="GO" id="GO:0043937">
    <property type="term" value="P:regulation of sporulation"/>
    <property type="evidence" value="ECO:0007669"/>
    <property type="project" value="InterPro"/>
</dbReference>
<evidence type="ECO:0008006" key="3">
    <source>
        <dbReference type="Google" id="ProtNLM"/>
    </source>
</evidence>
<dbReference type="InterPro" id="IPR018540">
    <property type="entry name" value="Spo0E-like"/>
</dbReference>
<protein>
    <recommendedName>
        <fullName evidence="3">Spo0E like sporulation regulatory protein</fullName>
    </recommendedName>
</protein>
<dbReference type="HOGENOM" id="CLU_2879642_0_0_9"/>
<name>I0JPZ5_HALH3</name>
<dbReference type="SUPFAM" id="SSF140500">
    <property type="entry name" value="BAS1536-like"/>
    <property type="match status" value="1"/>
</dbReference>
<dbReference type="InterPro" id="IPR036638">
    <property type="entry name" value="HLH_DNA-bd_sf"/>
</dbReference>
<evidence type="ECO:0000313" key="1">
    <source>
        <dbReference type="EMBL" id="CCG46215.1"/>
    </source>
</evidence>
<proteinExistence type="predicted"/>
<evidence type="ECO:0000313" key="2">
    <source>
        <dbReference type="Proteomes" id="UP000007397"/>
    </source>
</evidence>
<dbReference type="Pfam" id="PF09388">
    <property type="entry name" value="SpoOE-like"/>
    <property type="match status" value="1"/>
</dbReference>
<reference evidence="1 2" key="1">
    <citation type="journal article" date="2013" name="Environ. Microbiol.">
        <title>Chloride and organic osmolytes: a hybrid strategy to cope with elevated salinities by the moderately halophilic, chloride-dependent bacterium Halobacillus halophilus.</title>
        <authorList>
            <person name="Saum S.H."/>
            <person name="Pfeiffer F."/>
            <person name="Palm P."/>
            <person name="Rampp M."/>
            <person name="Schuster S.C."/>
            <person name="Muller V."/>
            <person name="Oesterhelt D."/>
        </authorList>
    </citation>
    <scope>NUCLEOTIDE SEQUENCE [LARGE SCALE GENOMIC DNA]</scope>
    <source>
        <strain evidence="2">ATCC 35676 / DSM 2266 / JCM 20832 / KCTC 3685 / LMG 17431 / NBRC 102448 / NCIMB 2269</strain>
    </source>
</reference>
<dbReference type="InterPro" id="IPR037208">
    <property type="entry name" value="Spo0E-like_sf"/>
</dbReference>
<gene>
    <name evidence="1" type="ordered locus">HBHAL_3873</name>
</gene>
<dbReference type="KEGG" id="hhd:HBHAL_3873"/>
<dbReference type="GO" id="GO:0046983">
    <property type="term" value="F:protein dimerization activity"/>
    <property type="evidence" value="ECO:0007669"/>
    <property type="project" value="InterPro"/>
</dbReference>
<dbReference type="Gene3D" id="4.10.280.10">
    <property type="entry name" value="Helix-loop-helix DNA-binding domain"/>
    <property type="match status" value="1"/>
</dbReference>
<dbReference type="PATRIC" id="fig|866895.3.peg.2899"/>
<keyword evidence="2" id="KW-1185">Reference proteome</keyword>
<dbReference type="AlphaFoldDB" id="I0JPZ5"/>
<dbReference type="RefSeq" id="WP_014644104.1">
    <property type="nucleotide sequence ID" value="NC_017668.1"/>
</dbReference>
<dbReference type="EMBL" id="HE717023">
    <property type="protein sequence ID" value="CCG46215.1"/>
    <property type="molecule type" value="Genomic_DNA"/>
</dbReference>
<accession>I0JPZ5</accession>
<organism evidence="1 2">
    <name type="scientific">Halobacillus halophilus (strain ATCC 35676 / DSM 2266 / JCM 20832 / KCTC 3685 / LMG 17431 / NBRC 102448 / NCIMB 2269)</name>
    <name type="common">Sporosarcina halophila</name>
    <dbReference type="NCBI Taxonomy" id="866895"/>
    <lineage>
        <taxon>Bacteria</taxon>
        <taxon>Bacillati</taxon>
        <taxon>Bacillota</taxon>
        <taxon>Bacilli</taxon>
        <taxon>Bacillales</taxon>
        <taxon>Bacillaceae</taxon>
        <taxon>Halobacillus</taxon>
    </lineage>
</organism>
<sequence length="63" mass="7603">MSDKKRLEEQIEETREKMYCAYMNNVDFLDVLIISQQLDCLLNKLEKLRKEKPSLWESEGNQH</sequence>